<dbReference type="RefSeq" id="WP_382367883.1">
    <property type="nucleotide sequence ID" value="NZ_JBHRZI010000004.1"/>
</dbReference>
<dbReference type="Gene3D" id="2.40.400.10">
    <property type="entry name" value="Acetoacetate decarboxylase-like"/>
    <property type="match status" value="1"/>
</dbReference>
<organism evidence="1 2">
    <name type="scientific">Lentzea rhizosphaerae</name>
    <dbReference type="NCBI Taxonomy" id="2041025"/>
    <lineage>
        <taxon>Bacteria</taxon>
        <taxon>Bacillati</taxon>
        <taxon>Actinomycetota</taxon>
        <taxon>Actinomycetes</taxon>
        <taxon>Pseudonocardiales</taxon>
        <taxon>Pseudonocardiaceae</taxon>
        <taxon>Lentzea</taxon>
    </lineage>
</organism>
<proteinExistence type="predicted"/>
<dbReference type="EMBL" id="JBHRZI010000004">
    <property type="protein sequence ID" value="MFC3890309.1"/>
    <property type="molecule type" value="Genomic_DNA"/>
</dbReference>
<dbReference type="Proteomes" id="UP001595690">
    <property type="component" value="Unassembled WGS sequence"/>
</dbReference>
<dbReference type="SUPFAM" id="SSF160104">
    <property type="entry name" value="Acetoacetate decarboxylase-like"/>
    <property type="match status" value="1"/>
</dbReference>
<gene>
    <name evidence="1" type="ORF">ACFOWZ_02385</name>
</gene>
<evidence type="ECO:0000313" key="1">
    <source>
        <dbReference type="EMBL" id="MFC3890309.1"/>
    </source>
</evidence>
<accession>A0ABV8BMM1</accession>
<dbReference type="Pfam" id="PF06314">
    <property type="entry name" value="ADC"/>
    <property type="match status" value="1"/>
</dbReference>
<dbReference type="InterPro" id="IPR010451">
    <property type="entry name" value="Acetoacetate_decarboxylase"/>
</dbReference>
<protein>
    <submittedName>
        <fullName evidence="1">Acetoacetate decarboxylase family protein</fullName>
    </submittedName>
</protein>
<name>A0ABV8BMM1_9PSEU</name>
<dbReference type="InterPro" id="IPR023375">
    <property type="entry name" value="ADC_dom_sf"/>
</dbReference>
<reference evidence="2" key="1">
    <citation type="journal article" date="2019" name="Int. J. Syst. Evol. Microbiol.">
        <title>The Global Catalogue of Microorganisms (GCM) 10K type strain sequencing project: providing services to taxonomists for standard genome sequencing and annotation.</title>
        <authorList>
            <consortium name="The Broad Institute Genomics Platform"/>
            <consortium name="The Broad Institute Genome Sequencing Center for Infectious Disease"/>
            <person name="Wu L."/>
            <person name="Ma J."/>
        </authorList>
    </citation>
    <scope>NUCLEOTIDE SEQUENCE [LARGE SCALE GENOMIC DNA]</scope>
    <source>
        <strain evidence="2">CGMCC 4.7405</strain>
    </source>
</reference>
<evidence type="ECO:0000313" key="2">
    <source>
        <dbReference type="Proteomes" id="UP001595690"/>
    </source>
</evidence>
<keyword evidence="2" id="KW-1185">Reference proteome</keyword>
<comment type="caution">
    <text evidence="1">The sequence shown here is derived from an EMBL/GenBank/DDBJ whole genome shotgun (WGS) entry which is preliminary data.</text>
</comment>
<sequence>MRYPPEPWHMQGTVVLSVFRLPRRLVPDDHLPVGARVITLAGNAFVAVAFVSYEPGSVLTYDELLVAVPVWDRGAVAVSVPQIWVDSEASRLGGRELWAIPKLLARFGEGSSIAGVAVTGGVSLPGRWRFAGPTAQRLDGREVRAHAAMSGRPRLVRAGWMFPVGGPLGYLTGRTPLVSVAMDDMRLTFGQSPYAQAP</sequence>